<accession>A0A0F7JV77</accession>
<dbReference type="KEGG" id="seds:AAY24_02865"/>
<dbReference type="OrthoDB" id="9775905at2"/>
<dbReference type="Proteomes" id="UP000034410">
    <property type="component" value="Chromosome"/>
</dbReference>
<dbReference type="Gene3D" id="3.90.850.10">
    <property type="entry name" value="Fumarylacetoacetase-like, C-terminal domain"/>
    <property type="match status" value="1"/>
</dbReference>
<dbReference type="PANTHER" id="PTHR43211:SF1">
    <property type="entry name" value="BLL6422 PROTEIN"/>
    <property type="match status" value="1"/>
</dbReference>
<dbReference type="Pfam" id="PF18288">
    <property type="entry name" value="FAA_hydro_N_2"/>
    <property type="match status" value="1"/>
</dbReference>
<dbReference type="InterPro" id="IPR041072">
    <property type="entry name" value="FAA_hydro_N"/>
</dbReference>
<gene>
    <name evidence="3" type="ORF">AAY24_02865</name>
</gene>
<proteinExistence type="predicted"/>
<dbReference type="InterPro" id="IPR036663">
    <property type="entry name" value="Fumarylacetoacetase_C_sf"/>
</dbReference>
<sequence length="338" mass="36532">MKLASMKQGRDGLLLVVSKDLGQAVPANDIAPTLQAALDDWADCEAALQQRYRELNSGDRPDAFRLEMEQLASPLPRAYQWADGSAYVNHVELVRKARGAEIPESFWHDPLMYQGGSDSFLGPREPIRIADTTWGIDFEGEVAVVTGDVPMGCSIEQAAGQIRLLMLVNDVSLRGLIPAELAKGFGFFQSKPSSAFSPVAVTPDELGDHWQDGRVSLPLLVDYNGQPFGKANAGVDMTFNFPQLIAHAAKTRPLGAGTIIGSGTVSNKQNTEWGSAIADGGVGYSCIAEVRMIETINNGKPTTPFMGFGDTIRIRMEDPAGNNIFGDIDQQVEQYQAS</sequence>
<dbReference type="SUPFAM" id="SSF56529">
    <property type="entry name" value="FAH"/>
    <property type="match status" value="1"/>
</dbReference>
<dbReference type="AlphaFoldDB" id="A0A0F7JV77"/>
<organism evidence="3 4">
    <name type="scientific">Sedimenticola thiotaurini</name>
    <dbReference type="NCBI Taxonomy" id="1543721"/>
    <lineage>
        <taxon>Bacteria</taxon>
        <taxon>Pseudomonadati</taxon>
        <taxon>Pseudomonadota</taxon>
        <taxon>Gammaproteobacteria</taxon>
        <taxon>Chromatiales</taxon>
        <taxon>Sedimenticolaceae</taxon>
        <taxon>Sedimenticola</taxon>
    </lineage>
</organism>
<name>A0A0F7JV77_9GAMM</name>
<feature type="domain" description="Fumarylacetoacetase-like C-terminal" evidence="1">
    <location>
        <begin position="81"/>
        <end position="318"/>
    </location>
</feature>
<evidence type="ECO:0000259" key="1">
    <source>
        <dbReference type="Pfam" id="PF01557"/>
    </source>
</evidence>
<reference evidence="3 4" key="1">
    <citation type="journal article" date="2015" name="Genome Announc.">
        <title>Complete Genome Sequence of Sedimenticola thiotaurini Strain SIP-G1, a Polyphosphate- and Polyhydroxyalkanoate-Accumulating Sulfur-Oxidizing Gammaproteobacterium Isolated from Salt Marsh Sediments.</title>
        <authorList>
            <person name="Flood B.E."/>
            <person name="Jones D.S."/>
            <person name="Bailey J.V."/>
        </authorList>
    </citation>
    <scope>NUCLEOTIDE SEQUENCE [LARGE SCALE GENOMIC DNA]</scope>
    <source>
        <strain evidence="3 4">SIP-G1</strain>
    </source>
</reference>
<dbReference type="InterPro" id="IPR011234">
    <property type="entry name" value="Fumarylacetoacetase-like_C"/>
</dbReference>
<evidence type="ECO:0000313" key="3">
    <source>
        <dbReference type="EMBL" id="AKH19462.1"/>
    </source>
</evidence>
<keyword evidence="4" id="KW-1185">Reference proteome</keyword>
<protein>
    <submittedName>
        <fullName evidence="3">2-keto-4-pentenoate hydratase</fullName>
    </submittedName>
</protein>
<dbReference type="PANTHER" id="PTHR43211">
    <property type="entry name" value="FUMARYLACETOACETATE HYDROLASE"/>
    <property type="match status" value="1"/>
</dbReference>
<dbReference type="PATRIC" id="fig|1543721.4.peg.601"/>
<dbReference type="RefSeq" id="WP_046858400.1">
    <property type="nucleotide sequence ID" value="NZ_CP011412.1"/>
</dbReference>
<evidence type="ECO:0000313" key="4">
    <source>
        <dbReference type="Proteomes" id="UP000034410"/>
    </source>
</evidence>
<evidence type="ECO:0000259" key="2">
    <source>
        <dbReference type="Pfam" id="PF18288"/>
    </source>
</evidence>
<dbReference type="EMBL" id="CP011412">
    <property type="protein sequence ID" value="AKH19462.1"/>
    <property type="molecule type" value="Genomic_DNA"/>
</dbReference>
<dbReference type="GO" id="GO:0003824">
    <property type="term" value="F:catalytic activity"/>
    <property type="evidence" value="ECO:0007669"/>
    <property type="project" value="InterPro"/>
</dbReference>
<feature type="domain" description="Fumarylacetoacetase N-terminal" evidence="2">
    <location>
        <begin position="1"/>
        <end position="77"/>
    </location>
</feature>
<dbReference type="Pfam" id="PF01557">
    <property type="entry name" value="FAA_hydrolase"/>
    <property type="match status" value="1"/>
</dbReference>